<dbReference type="GO" id="GO:0005925">
    <property type="term" value="C:focal adhesion"/>
    <property type="evidence" value="ECO:0007669"/>
    <property type="project" value="TreeGrafter"/>
</dbReference>
<reference evidence="2" key="2">
    <citation type="submission" date="2025-09" db="UniProtKB">
        <authorList>
            <consortium name="Ensembl"/>
        </authorList>
    </citation>
    <scope>IDENTIFICATION</scope>
</reference>
<dbReference type="AlphaFoldDB" id="A0A8C3RQ17"/>
<name>A0A8C3RQ17_CHESE</name>
<evidence type="ECO:0000313" key="3">
    <source>
        <dbReference type="Proteomes" id="UP000694403"/>
    </source>
</evidence>
<dbReference type="GO" id="GO:0001725">
    <property type="term" value="C:stress fiber"/>
    <property type="evidence" value="ECO:0007669"/>
    <property type="project" value="TreeGrafter"/>
</dbReference>
<dbReference type="GO" id="GO:0007015">
    <property type="term" value="P:actin filament organization"/>
    <property type="evidence" value="ECO:0007669"/>
    <property type="project" value="TreeGrafter"/>
</dbReference>
<dbReference type="PANTHER" id="PTHR22591">
    <property type="entry name" value="XIN"/>
    <property type="match status" value="1"/>
</dbReference>
<evidence type="ECO:0000313" key="2">
    <source>
        <dbReference type="Ensembl" id="ENSCSRP00000003197.1"/>
    </source>
</evidence>
<accession>A0A8C3RQ17</accession>
<feature type="compositionally biased region" description="Basic and acidic residues" evidence="1">
    <location>
        <begin position="247"/>
        <end position="256"/>
    </location>
</feature>
<keyword evidence="3" id="KW-1185">Reference proteome</keyword>
<feature type="region of interest" description="Disordered" evidence="1">
    <location>
        <begin position="225"/>
        <end position="270"/>
    </location>
</feature>
<proteinExistence type="predicted"/>
<dbReference type="Proteomes" id="UP000694403">
    <property type="component" value="Unplaced"/>
</dbReference>
<feature type="compositionally biased region" description="Basic and acidic residues" evidence="1">
    <location>
        <begin position="111"/>
        <end position="125"/>
    </location>
</feature>
<feature type="region of interest" description="Disordered" evidence="1">
    <location>
        <begin position="373"/>
        <end position="401"/>
    </location>
</feature>
<dbReference type="InterPro" id="IPR030072">
    <property type="entry name" value="XIRP1/XIRP2"/>
</dbReference>
<dbReference type="PANTHER" id="PTHR22591:SF1">
    <property type="entry name" value="XIN ACTIN-BINDING REPEAT-CONTAINING PROTEIN 2"/>
    <property type="match status" value="1"/>
</dbReference>
<protein>
    <submittedName>
        <fullName evidence="2">Uncharacterized protein</fullName>
    </submittedName>
</protein>
<dbReference type="Ensembl" id="ENSCSRT00000003313.1">
    <property type="protein sequence ID" value="ENSCSRP00000003197.1"/>
    <property type="gene ID" value="ENSCSRG00000002342.1"/>
</dbReference>
<feature type="region of interest" description="Disordered" evidence="1">
    <location>
        <begin position="111"/>
        <end position="131"/>
    </location>
</feature>
<dbReference type="GO" id="GO:0051015">
    <property type="term" value="F:actin filament binding"/>
    <property type="evidence" value="ECO:0007669"/>
    <property type="project" value="TreeGrafter"/>
</dbReference>
<organism evidence="2 3">
    <name type="scientific">Chelydra serpentina</name>
    <name type="common">Snapping turtle</name>
    <name type="synonym">Testudo serpentina</name>
    <dbReference type="NCBI Taxonomy" id="8475"/>
    <lineage>
        <taxon>Eukaryota</taxon>
        <taxon>Metazoa</taxon>
        <taxon>Chordata</taxon>
        <taxon>Craniata</taxon>
        <taxon>Vertebrata</taxon>
        <taxon>Euteleostomi</taxon>
        <taxon>Archelosauria</taxon>
        <taxon>Testudinata</taxon>
        <taxon>Testudines</taxon>
        <taxon>Cryptodira</taxon>
        <taxon>Durocryptodira</taxon>
        <taxon>Americhelydia</taxon>
        <taxon>Chelydroidea</taxon>
        <taxon>Chelydridae</taxon>
        <taxon>Chelydra</taxon>
    </lineage>
</organism>
<reference evidence="2" key="1">
    <citation type="submission" date="2025-08" db="UniProtKB">
        <authorList>
            <consortium name="Ensembl"/>
        </authorList>
    </citation>
    <scope>IDENTIFICATION</scope>
</reference>
<evidence type="ECO:0000256" key="1">
    <source>
        <dbReference type="SAM" id="MobiDB-lite"/>
    </source>
</evidence>
<sequence>QIQNKRLHRTNLYFLLHQKDHTSSPSPPRSRSEQLAKLKGTTAKLSQGVTQHWSVTSVPVVEKRSEIVKSPATLRRQIKIETNAMLEPLSSAIINKSQVTAGTVKDIKETRKENRKAEKNNDTHQDPVNIPECLKPHTVSFKVPKIGQSGLTHRFEASEKIRHTKKEPVTVVERVDYESVDEKDMLLGKSEDNPEFDVKSKKRVFEMGGMNSKIKQDTHTFSKDEFGLTSLENQKRKDTFRNSPYRQPRDTKEGISYKKKQSKCHTDHASGLGRFANTVTESRIATSTSQSADGVQSGFGFKHAPPTYEDVISGHILDISATDSPEELLRNFQKTWQESERVFNSLGYTVSDTSEAEVRSSFHQESAFISETATSGKGNMHTLSKESLSNGMSSCRQANLS</sequence>